<reference evidence="1" key="1">
    <citation type="journal article" date="2015" name="Nature">
        <title>Complex archaea that bridge the gap between prokaryotes and eukaryotes.</title>
        <authorList>
            <person name="Spang A."/>
            <person name="Saw J.H."/>
            <person name="Jorgensen S.L."/>
            <person name="Zaremba-Niedzwiedzka K."/>
            <person name="Martijn J."/>
            <person name="Lind A.E."/>
            <person name="van Eijk R."/>
            <person name="Schleper C."/>
            <person name="Guy L."/>
            <person name="Ettema T.J."/>
        </authorList>
    </citation>
    <scope>NUCLEOTIDE SEQUENCE</scope>
</reference>
<accession>A0A0F9T9N5</accession>
<protein>
    <submittedName>
        <fullName evidence="1">Uncharacterized protein</fullName>
    </submittedName>
</protein>
<comment type="caution">
    <text evidence="1">The sequence shown here is derived from an EMBL/GenBank/DDBJ whole genome shotgun (WGS) entry which is preliminary data.</text>
</comment>
<evidence type="ECO:0000313" key="1">
    <source>
        <dbReference type="EMBL" id="KKN75889.1"/>
    </source>
</evidence>
<gene>
    <name evidence="1" type="ORF">LCGC14_0375970</name>
</gene>
<organism evidence="1">
    <name type="scientific">marine sediment metagenome</name>
    <dbReference type="NCBI Taxonomy" id="412755"/>
    <lineage>
        <taxon>unclassified sequences</taxon>
        <taxon>metagenomes</taxon>
        <taxon>ecological metagenomes</taxon>
    </lineage>
</organism>
<dbReference type="AlphaFoldDB" id="A0A0F9T9N5"/>
<proteinExistence type="predicted"/>
<dbReference type="EMBL" id="LAZR01000302">
    <property type="protein sequence ID" value="KKN75889.1"/>
    <property type="molecule type" value="Genomic_DNA"/>
</dbReference>
<sequence length="111" mass="12903">MTVDRVDDWKLGDLAKGDIMEHTKTIQIRKNGKPTNETFTIITDVETDGRLFYEELMNAEHANHLVLCWNEYDDLLEALEALYNDCRNVPMDEQRNEVMQKASDEIAKAKE</sequence>
<name>A0A0F9T9N5_9ZZZZ</name>